<evidence type="ECO:0000256" key="5">
    <source>
        <dbReference type="ARBA" id="ARBA00022670"/>
    </source>
</evidence>
<comment type="cofactor">
    <cofactor evidence="1">
        <name>Zn(2+)</name>
        <dbReference type="ChEBI" id="CHEBI:29105"/>
    </cofactor>
</comment>
<dbReference type="InterPro" id="IPR044537">
    <property type="entry name" value="Rip2-like"/>
</dbReference>
<keyword evidence="5 15" id="KW-0645">Protease</keyword>
<dbReference type="PANTHER" id="PTHR35864:SF1">
    <property type="entry name" value="ZINC METALLOPROTEASE YWHC-RELATED"/>
    <property type="match status" value="1"/>
</dbReference>
<keyword evidence="12 13" id="KW-0472">Membrane</keyword>
<feature type="transmembrane region" description="Helical" evidence="13">
    <location>
        <begin position="7"/>
        <end position="29"/>
    </location>
</feature>
<keyword evidence="8" id="KW-0378">Hydrolase</keyword>
<evidence type="ECO:0000256" key="12">
    <source>
        <dbReference type="ARBA" id="ARBA00023136"/>
    </source>
</evidence>
<evidence type="ECO:0000313" key="15">
    <source>
        <dbReference type="EMBL" id="HGE74854.1"/>
    </source>
</evidence>
<evidence type="ECO:0000256" key="4">
    <source>
        <dbReference type="ARBA" id="ARBA00022475"/>
    </source>
</evidence>
<gene>
    <name evidence="15" type="ORF">ENX73_01860</name>
</gene>
<evidence type="ECO:0000256" key="10">
    <source>
        <dbReference type="ARBA" id="ARBA00022989"/>
    </source>
</evidence>
<dbReference type="PANTHER" id="PTHR35864">
    <property type="entry name" value="ZINC METALLOPROTEASE MJ0611-RELATED"/>
    <property type="match status" value="1"/>
</dbReference>
<keyword evidence="9" id="KW-0862">Zinc</keyword>
<dbReference type="EMBL" id="DTPE01000078">
    <property type="protein sequence ID" value="HGE74854.1"/>
    <property type="molecule type" value="Genomic_DNA"/>
</dbReference>
<organism evidence="15">
    <name type="scientific">Mesoaciditoga lauensis</name>
    <dbReference type="NCBI Taxonomy" id="1495039"/>
    <lineage>
        <taxon>Bacteria</taxon>
        <taxon>Thermotogati</taxon>
        <taxon>Thermotogota</taxon>
        <taxon>Thermotogae</taxon>
        <taxon>Mesoaciditogales</taxon>
        <taxon>Mesoaciditogaceae</taxon>
        <taxon>Mesoaciditoga</taxon>
    </lineage>
</organism>
<comment type="subcellular location">
    <subcellularLocation>
        <location evidence="2">Cell membrane</location>
        <topology evidence="2">Multi-pass membrane protein</topology>
    </subcellularLocation>
</comment>
<feature type="domain" description="Peptidase M50" evidence="14">
    <location>
        <begin position="17"/>
        <end position="181"/>
    </location>
</feature>
<feature type="transmembrane region" description="Helical" evidence="13">
    <location>
        <begin position="144"/>
        <end position="165"/>
    </location>
</feature>
<evidence type="ECO:0000256" key="6">
    <source>
        <dbReference type="ARBA" id="ARBA00022692"/>
    </source>
</evidence>
<evidence type="ECO:0000256" key="3">
    <source>
        <dbReference type="ARBA" id="ARBA00007931"/>
    </source>
</evidence>
<keyword evidence="4" id="KW-1003">Cell membrane</keyword>
<accession>A0A7V3VS75</accession>
<keyword evidence="7" id="KW-0479">Metal-binding</keyword>
<comment type="similarity">
    <text evidence="3">Belongs to the peptidase M50B family.</text>
</comment>
<evidence type="ECO:0000256" key="11">
    <source>
        <dbReference type="ARBA" id="ARBA00023049"/>
    </source>
</evidence>
<proteinExistence type="inferred from homology"/>
<name>A0A7V3VS75_9BACT</name>
<dbReference type="GO" id="GO:0008237">
    <property type="term" value="F:metallopeptidase activity"/>
    <property type="evidence" value="ECO:0007669"/>
    <property type="project" value="UniProtKB-KW"/>
</dbReference>
<feature type="transmembrane region" description="Helical" evidence="13">
    <location>
        <begin position="59"/>
        <end position="77"/>
    </location>
</feature>
<evidence type="ECO:0000256" key="2">
    <source>
        <dbReference type="ARBA" id="ARBA00004651"/>
    </source>
</evidence>
<keyword evidence="11" id="KW-0482">Metalloprotease</keyword>
<evidence type="ECO:0000256" key="1">
    <source>
        <dbReference type="ARBA" id="ARBA00001947"/>
    </source>
</evidence>
<keyword evidence="10 13" id="KW-1133">Transmembrane helix</keyword>
<evidence type="ECO:0000259" key="14">
    <source>
        <dbReference type="Pfam" id="PF02163"/>
    </source>
</evidence>
<dbReference type="InterPro" id="IPR008915">
    <property type="entry name" value="Peptidase_M50"/>
</dbReference>
<protein>
    <submittedName>
        <fullName evidence="15">Site-2 protease family protein</fullName>
    </submittedName>
</protein>
<dbReference type="Pfam" id="PF02163">
    <property type="entry name" value="Peptidase_M50"/>
    <property type="match status" value="1"/>
</dbReference>
<evidence type="ECO:0000256" key="7">
    <source>
        <dbReference type="ARBA" id="ARBA00022723"/>
    </source>
</evidence>
<sequence length="225" mass="25868">MFNDIRAFLFEALEAIPAVLMAITLHEYFHGLMAYTLGDDTAKRAGRLTLNPIKHLDPIGTIALILFHFGWARPVPVNFWKFKHLRRDMILVSLAGPASNFVFGFVTEYIYLKTNLFLYARYAPIFNFPTIISNPYLSYLSDTVSLFILINYVLFIFNLIPIPPMDGSKVLTAFLPGKYMNWMLKYEMYGTIILLVLILFGVINVILDPALSWMMNSTAYLFLRL</sequence>
<dbReference type="GO" id="GO:0046872">
    <property type="term" value="F:metal ion binding"/>
    <property type="evidence" value="ECO:0007669"/>
    <property type="project" value="UniProtKB-KW"/>
</dbReference>
<feature type="transmembrane region" description="Helical" evidence="13">
    <location>
        <begin position="89"/>
        <end position="112"/>
    </location>
</feature>
<keyword evidence="6 13" id="KW-0812">Transmembrane</keyword>
<dbReference type="GO" id="GO:0005886">
    <property type="term" value="C:plasma membrane"/>
    <property type="evidence" value="ECO:0007669"/>
    <property type="project" value="UniProtKB-SubCell"/>
</dbReference>
<comment type="caution">
    <text evidence="15">The sequence shown here is derived from an EMBL/GenBank/DDBJ whole genome shotgun (WGS) entry which is preliminary data.</text>
</comment>
<evidence type="ECO:0000256" key="13">
    <source>
        <dbReference type="SAM" id="Phobius"/>
    </source>
</evidence>
<dbReference type="CDD" id="cd06158">
    <property type="entry name" value="S2P-M50_like_1"/>
    <property type="match status" value="1"/>
</dbReference>
<evidence type="ECO:0000256" key="8">
    <source>
        <dbReference type="ARBA" id="ARBA00022801"/>
    </source>
</evidence>
<reference evidence="15" key="1">
    <citation type="journal article" date="2020" name="mSystems">
        <title>Genome- and Community-Level Interaction Insights into Carbon Utilization and Element Cycling Functions of Hydrothermarchaeota in Hydrothermal Sediment.</title>
        <authorList>
            <person name="Zhou Z."/>
            <person name="Liu Y."/>
            <person name="Xu W."/>
            <person name="Pan J."/>
            <person name="Luo Z.H."/>
            <person name="Li M."/>
        </authorList>
    </citation>
    <scope>NUCLEOTIDE SEQUENCE [LARGE SCALE GENOMIC DNA]</scope>
    <source>
        <strain evidence="15">SpSt-966</strain>
    </source>
</reference>
<dbReference type="AlphaFoldDB" id="A0A7V3VS75"/>
<dbReference type="InterPro" id="IPR052348">
    <property type="entry name" value="Metallopeptidase_M50B"/>
</dbReference>
<feature type="transmembrane region" description="Helical" evidence="13">
    <location>
        <begin position="186"/>
        <end position="207"/>
    </location>
</feature>
<dbReference type="GO" id="GO:0006508">
    <property type="term" value="P:proteolysis"/>
    <property type="evidence" value="ECO:0007669"/>
    <property type="project" value="UniProtKB-KW"/>
</dbReference>
<evidence type="ECO:0000256" key="9">
    <source>
        <dbReference type="ARBA" id="ARBA00022833"/>
    </source>
</evidence>